<evidence type="ECO:0000256" key="3">
    <source>
        <dbReference type="ARBA" id="ARBA00022989"/>
    </source>
</evidence>
<dbReference type="InterPro" id="IPR052719">
    <property type="entry name" value="CvpA-like"/>
</dbReference>
<accession>A0ABS8W6P0</accession>
<dbReference type="PANTHER" id="PTHR36926">
    <property type="entry name" value="COLICIN V PRODUCTION PROTEIN"/>
    <property type="match status" value="1"/>
</dbReference>
<keyword evidence="3 5" id="KW-1133">Transmembrane helix</keyword>
<dbReference type="InterPro" id="IPR003825">
    <property type="entry name" value="Colicin-V_CvpA"/>
</dbReference>
<dbReference type="RefSeq" id="WP_233051054.1">
    <property type="nucleotide sequence ID" value="NZ_JAIMJA010000001.1"/>
</dbReference>
<feature type="transmembrane region" description="Helical" evidence="5">
    <location>
        <begin position="64"/>
        <end position="87"/>
    </location>
</feature>
<dbReference type="PANTHER" id="PTHR36926:SF1">
    <property type="entry name" value="COLICIN V PRODUCTION PROTEIN"/>
    <property type="match status" value="1"/>
</dbReference>
<feature type="transmembrane region" description="Helical" evidence="5">
    <location>
        <begin position="99"/>
        <end position="119"/>
    </location>
</feature>
<evidence type="ECO:0000256" key="2">
    <source>
        <dbReference type="ARBA" id="ARBA00022692"/>
    </source>
</evidence>
<evidence type="ECO:0000313" key="7">
    <source>
        <dbReference type="Proteomes" id="UP001201273"/>
    </source>
</evidence>
<sequence length="162" mass="17778">MVWIDYAILGIISLSAIISLVRGFVKEAFSLASWFAAFFVASQFYSDLATLFTNINDPMIRNAAAIAALFVITLLLGALVNYIISQLVTKTGLSGTDRVLGICFGAIRGALVVSALLFFMDSFTAFPTTLWWQASTLIPEFGIVIEWFFEYVKTSSSFLTSP</sequence>
<organism evidence="6 7">
    <name type="scientific">Motilimonas cestriensis</name>
    <dbReference type="NCBI Taxonomy" id="2742685"/>
    <lineage>
        <taxon>Bacteria</taxon>
        <taxon>Pseudomonadati</taxon>
        <taxon>Pseudomonadota</taxon>
        <taxon>Gammaproteobacteria</taxon>
        <taxon>Alteromonadales</taxon>
        <taxon>Alteromonadales genera incertae sedis</taxon>
        <taxon>Motilimonas</taxon>
    </lineage>
</organism>
<dbReference type="Proteomes" id="UP001201273">
    <property type="component" value="Unassembled WGS sequence"/>
</dbReference>
<proteinExistence type="predicted"/>
<evidence type="ECO:0000256" key="4">
    <source>
        <dbReference type="ARBA" id="ARBA00023136"/>
    </source>
</evidence>
<feature type="transmembrane region" description="Helical" evidence="5">
    <location>
        <begin position="131"/>
        <end position="149"/>
    </location>
</feature>
<name>A0ABS8W6P0_9GAMM</name>
<feature type="transmembrane region" description="Helical" evidence="5">
    <location>
        <begin position="6"/>
        <end position="25"/>
    </location>
</feature>
<protein>
    <submittedName>
        <fullName evidence="6">CvpA family protein</fullName>
    </submittedName>
</protein>
<keyword evidence="2 5" id="KW-0812">Transmembrane</keyword>
<evidence type="ECO:0000256" key="5">
    <source>
        <dbReference type="SAM" id="Phobius"/>
    </source>
</evidence>
<gene>
    <name evidence="6" type="ORF">K6Y31_01290</name>
</gene>
<reference evidence="6 7" key="1">
    <citation type="journal article" date="2022" name="Environ. Microbiol. Rep.">
        <title>Eco-phylogenetic analyses reveal divergent evolution of vitamin B12 metabolism in the marine bacterial family 'Psychromonadaceae'.</title>
        <authorList>
            <person name="Jin X."/>
            <person name="Yang Y."/>
            <person name="Cao H."/>
            <person name="Gao B."/>
            <person name="Zhao Z."/>
        </authorList>
    </citation>
    <scope>NUCLEOTIDE SEQUENCE [LARGE SCALE GENOMIC DNA]</scope>
    <source>
        <strain evidence="6 7">MKS20</strain>
    </source>
</reference>
<keyword evidence="7" id="KW-1185">Reference proteome</keyword>
<dbReference type="EMBL" id="JAIMJA010000001">
    <property type="protein sequence ID" value="MCE2593449.1"/>
    <property type="molecule type" value="Genomic_DNA"/>
</dbReference>
<comment type="subcellular location">
    <subcellularLocation>
        <location evidence="1">Membrane</location>
        <topology evidence="1">Multi-pass membrane protein</topology>
    </subcellularLocation>
</comment>
<feature type="transmembrane region" description="Helical" evidence="5">
    <location>
        <begin position="32"/>
        <end position="52"/>
    </location>
</feature>
<comment type="caution">
    <text evidence="6">The sequence shown here is derived from an EMBL/GenBank/DDBJ whole genome shotgun (WGS) entry which is preliminary data.</text>
</comment>
<evidence type="ECO:0000256" key="1">
    <source>
        <dbReference type="ARBA" id="ARBA00004141"/>
    </source>
</evidence>
<evidence type="ECO:0000313" key="6">
    <source>
        <dbReference type="EMBL" id="MCE2593449.1"/>
    </source>
</evidence>
<dbReference type="Pfam" id="PF02674">
    <property type="entry name" value="Colicin_V"/>
    <property type="match status" value="1"/>
</dbReference>
<keyword evidence="4 5" id="KW-0472">Membrane</keyword>